<keyword evidence="2 6" id="KW-0547">Nucleotide-binding</keyword>
<evidence type="ECO:0000256" key="1">
    <source>
        <dbReference type="ARBA" id="ARBA00006474"/>
    </source>
</evidence>
<feature type="region of interest" description="Disordered" evidence="7">
    <location>
        <begin position="1"/>
        <end position="44"/>
    </location>
</feature>
<dbReference type="PANTHER" id="PTHR22683">
    <property type="entry name" value="SPORULATION PROTEIN RELATED"/>
    <property type="match status" value="1"/>
</dbReference>
<organism evidence="10 11">
    <name type="scientific">Dactylosporangium sucinum</name>
    <dbReference type="NCBI Taxonomy" id="1424081"/>
    <lineage>
        <taxon>Bacteria</taxon>
        <taxon>Bacillati</taxon>
        <taxon>Actinomycetota</taxon>
        <taxon>Actinomycetes</taxon>
        <taxon>Micromonosporales</taxon>
        <taxon>Micromonosporaceae</taxon>
        <taxon>Dactylosporangium</taxon>
    </lineage>
</organism>
<accession>A0A917WR55</accession>
<dbReference type="PROSITE" id="PS50901">
    <property type="entry name" value="FTSK"/>
    <property type="match status" value="1"/>
</dbReference>
<keyword evidence="3 6" id="KW-0067">ATP-binding</keyword>
<evidence type="ECO:0000256" key="5">
    <source>
        <dbReference type="ARBA" id="ARBA00024986"/>
    </source>
</evidence>
<name>A0A917WR55_9ACTN</name>
<dbReference type="AlphaFoldDB" id="A0A917WR55"/>
<feature type="compositionally biased region" description="Pro residues" evidence="7">
    <location>
        <begin position="29"/>
        <end position="38"/>
    </location>
</feature>
<dbReference type="GO" id="GO:0005524">
    <property type="term" value="F:ATP binding"/>
    <property type="evidence" value="ECO:0007669"/>
    <property type="project" value="UniProtKB-UniRule"/>
</dbReference>
<dbReference type="SMART" id="SM00843">
    <property type="entry name" value="Ftsk_gamma"/>
    <property type="match status" value="1"/>
</dbReference>
<keyword evidence="11" id="KW-1185">Reference proteome</keyword>
<feature type="transmembrane region" description="Helical" evidence="8">
    <location>
        <begin position="188"/>
        <end position="207"/>
    </location>
</feature>
<evidence type="ECO:0000256" key="4">
    <source>
        <dbReference type="ARBA" id="ARBA00023125"/>
    </source>
</evidence>
<evidence type="ECO:0000256" key="3">
    <source>
        <dbReference type="ARBA" id="ARBA00022840"/>
    </source>
</evidence>
<dbReference type="CDD" id="cd01127">
    <property type="entry name" value="TrwB_TraG_TraD_VirD4"/>
    <property type="match status" value="1"/>
</dbReference>
<feature type="region of interest" description="Disordered" evidence="7">
    <location>
        <begin position="303"/>
        <end position="324"/>
    </location>
</feature>
<feature type="transmembrane region" description="Helical" evidence="8">
    <location>
        <begin position="149"/>
        <end position="168"/>
    </location>
</feature>
<dbReference type="InterPro" id="IPR036390">
    <property type="entry name" value="WH_DNA-bd_sf"/>
</dbReference>
<dbReference type="InterPro" id="IPR003593">
    <property type="entry name" value="AAA+_ATPase"/>
</dbReference>
<dbReference type="Gene3D" id="3.30.980.40">
    <property type="match status" value="1"/>
</dbReference>
<keyword evidence="8" id="KW-0812">Transmembrane</keyword>
<dbReference type="InterPro" id="IPR050206">
    <property type="entry name" value="FtsK/SpoIIIE/SftA"/>
</dbReference>
<keyword evidence="8" id="KW-0472">Membrane</keyword>
<feature type="binding site" evidence="6">
    <location>
        <begin position="478"/>
        <end position="485"/>
    </location>
    <ligand>
        <name>ATP</name>
        <dbReference type="ChEBI" id="CHEBI:30616"/>
    </ligand>
</feature>
<evidence type="ECO:0000256" key="2">
    <source>
        <dbReference type="ARBA" id="ARBA00022741"/>
    </source>
</evidence>
<dbReference type="SUPFAM" id="SSF52540">
    <property type="entry name" value="P-loop containing nucleoside triphosphate hydrolases"/>
    <property type="match status" value="1"/>
</dbReference>
<dbReference type="Gene3D" id="3.40.50.300">
    <property type="entry name" value="P-loop containing nucleotide triphosphate hydrolases"/>
    <property type="match status" value="1"/>
</dbReference>
<dbReference type="InterPro" id="IPR027417">
    <property type="entry name" value="P-loop_NTPase"/>
</dbReference>
<feature type="transmembrane region" description="Helical" evidence="8">
    <location>
        <begin position="119"/>
        <end position="137"/>
    </location>
</feature>
<evidence type="ECO:0000256" key="7">
    <source>
        <dbReference type="SAM" id="MobiDB-lite"/>
    </source>
</evidence>
<dbReference type="InterPro" id="IPR041027">
    <property type="entry name" value="FtsK_alpha"/>
</dbReference>
<evidence type="ECO:0000256" key="8">
    <source>
        <dbReference type="SAM" id="Phobius"/>
    </source>
</evidence>
<dbReference type="EMBL" id="BMPI01000010">
    <property type="protein sequence ID" value="GGM22463.1"/>
    <property type="molecule type" value="Genomic_DNA"/>
</dbReference>
<dbReference type="InterPro" id="IPR018541">
    <property type="entry name" value="Ftsk_gamma"/>
</dbReference>
<dbReference type="Pfam" id="PF09397">
    <property type="entry name" value="FtsK_gamma"/>
    <property type="match status" value="1"/>
</dbReference>
<feature type="compositionally biased region" description="Pro residues" evidence="7">
    <location>
        <begin position="266"/>
        <end position="281"/>
    </location>
</feature>
<comment type="caution">
    <text evidence="10">The sequence shown here is derived from an EMBL/GenBank/DDBJ whole genome shotgun (WGS) entry which is preliminary data.</text>
</comment>
<dbReference type="Pfam" id="PF17854">
    <property type="entry name" value="FtsK_alpha"/>
    <property type="match status" value="1"/>
</dbReference>
<comment type="similarity">
    <text evidence="1">Belongs to the FtsK/SpoIIIE/SftA family.</text>
</comment>
<feature type="region of interest" description="Disordered" evidence="7">
    <location>
        <begin position="266"/>
        <end position="290"/>
    </location>
</feature>
<dbReference type="PANTHER" id="PTHR22683:SF41">
    <property type="entry name" value="DNA TRANSLOCASE FTSK"/>
    <property type="match status" value="1"/>
</dbReference>
<dbReference type="RefSeq" id="WP_190249908.1">
    <property type="nucleotide sequence ID" value="NZ_BMPI01000010.1"/>
</dbReference>
<dbReference type="SUPFAM" id="SSF46785">
    <property type="entry name" value="Winged helix' DNA-binding domain"/>
    <property type="match status" value="1"/>
</dbReference>
<evidence type="ECO:0000259" key="9">
    <source>
        <dbReference type="PROSITE" id="PS50901"/>
    </source>
</evidence>
<evidence type="ECO:0000313" key="11">
    <source>
        <dbReference type="Proteomes" id="UP000642070"/>
    </source>
</evidence>
<dbReference type="Pfam" id="PF01580">
    <property type="entry name" value="FtsK_SpoIIIE"/>
    <property type="match status" value="1"/>
</dbReference>
<reference evidence="10" key="2">
    <citation type="submission" date="2020-09" db="EMBL/GenBank/DDBJ databases">
        <authorList>
            <person name="Sun Q."/>
            <person name="Ohkuma M."/>
        </authorList>
    </citation>
    <scope>NUCLEOTIDE SEQUENCE</scope>
    <source>
        <strain evidence="10">JCM 19831</strain>
    </source>
</reference>
<comment type="function">
    <text evidence="5">Essential cell division protein that coordinates cell division and chromosome segregation. The N-terminus is involved in assembly of the cell-division machinery. The C-terminus functions as a DNA motor that moves dsDNA in an ATP-dependent manner towards the dif recombination site, which is located within the replication terminus region. Required for activation of the Xer recombinase, allowing activation of chromosome unlinking by recombination.</text>
</comment>
<feature type="domain" description="FtsK" evidence="9">
    <location>
        <begin position="461"/>
        <end position="661"/>
    </location>
</feature>
<feature type="compositionally biased region" description="Pro residues" evidence="7">
    <location>
        <begin position="303"/>
        <end position="312"/>
    </location>
</feature>
<dbReference type="SMART" id="SM00382">
    <property type="entry name" value="AAA"/>
    <property type="match status" value="1"/>
</dbReference>
<keyword evidence="8" id="KW-1133">Transmembrane helix</keyword>
<dbReference type="Gene3D" id="1.10.10.10">
    <property type="entry name" value="Winged helix-like DNA-binding domain superfamily/Winged helix DNA-binding domain"/>
    <property type="match status" value="1"/>
</dbReference>
<gene>
    <name evidence="10" type="ORF">GCM10007977_024520</name>
</gene>
<evidence type="ECO:0000256" key="6">
    <source>
        <dbReference type="PROSITE-ProRule" id="PRU00289"/>
    </source>
</evidence>
<dbReference type="InterPro" id="IPR002543">
    <property type="entry name" value="FtsK_dom"/>
</dbReference>
<proteinExistence type="inferred from homology"/>
<dbReference type="Proteomes" id="UP000642070">
    <property type="component" value="Unassembled WGS sequence"/>
</dbReference>
<evidence type="ECO:0000313" key="10">
    <source>
        <dbReference type="EMBL" id="GGM22463.1"/>
    </source>
</evidence>
<dbReference type="InterPro" id="IPR036388">
    <property type="entry name" value="WH-like_DNA-bd_sf"/>
</dbReference>
<protein>
    <recommendedName>
        <fullName evidence="9">FtsK domain-containing protein</fullName>
    </recommendedName>
</protein>
<dbReference type="GO" id="GO:0003677">
    <property type="term" value="F:DNA binding"/>
    <property type="evidence" value="ECO:0007669"/>
    <property type="project" value="UniProtKB-KW"/>
</dbReference>
<keyword evidence="4" id="KW-0238">DNA-binding</keyword>
<reference evidence="10" key="1">
    <citation type="journal article" date="2014" name="Int. J. Syst. Evol. Microbiol.">
        <title>Complete genome sequence of Corynebacterium casei LMG S-19264T (=DSM 44701T), isolated from a smear-ripened cheese.</title>
        <authorList>
            <consortium name="US DOE Joint Genome Institute (JGI-PGF)"/>
            <person name="Walter F."/>
            <person name="Albersmeier A."/>
            <person name="Kalinowski J."/>
            <person name="Ruckert C."/>
        </authorList>
    </citation>
    <scope>NUCLEOTIDE SEQUENCE</scope>
    <source>
        <strain evidence="10">JCM 19831</strain>
    </source>
</reference>
<feature type="transmembrane region" description="Helical" evidence="8">
    <location>
        <begin position="82"/>
        <end position="99"/>
    </location>
</feature>
<sequence length="825" mass="85361">MPDGKRRPAATRRRTSSSTRTSGRRRPASAPPPPPPPAGKSTLNEVGQAVGAGAKGLSRGIGWLVRQAGGAEVAPAARRDPLGVALIAVGVLLAYALWFRGAGPFGTLLTVVTRYSVGLPAMVLPLLLVVSGVRAMLRAPQPLRRRVFGWAAVVSGSSGLFDIVAGGATHMDRAGGLVGRLVGGLLEWAVTAWIAVPLLGLLAVAGARAAGRAWIADAAAGFAWLHAALTGPASEDDLDDAAHPGPVDAPVVSPSTGIVVMPASPAPTSVPPMPTAAPAPAPAAAAGQPPALPASVPAFPAMPASPPAPGKPVPAAVPTQPSATSGYELPDLAMFAAGPPPLAHSPVNDEVMAAITGVFEKFDVDATVTGYRRGPTVTRYEVELGDRVKVEAVEKLAKNLAYAVKCAECRIIAPIPGESLVGVELPNRDREEVLLGDVLRARMANPDSHPLLVGLGKDVGGSYVLVNLSKMPHILIAGATGAGKSACLNTLLVSLLTRATPDELRLLLVDPKRVELTAYAGIPHLVTPIVTNPKKAADALDWVVREMDMRYDDLAAAGVRHIDDFNRKVRAGQVQAPAGSDRVLKPYPYLLVVVDELADLMMVAPKDVEDSIVRITQLARAAGIHLVLATQRPSVDVVTGLIKANVPSRLAFATSSLADSRVILDQPGAEKLLGRGDALFLPMGEASAIRLQGAWVDESEIDAVVRHCKNQSAQLVDAVAVAAPVEGSSPAATSSAAQMSSDDVDLLVQAAELVITSQFGSTSMLQRKLRVGFAKAGWLMDRLEEGGVVGASEGSKARDVLIKPDALDQALTELVTGPAARAAAS</sequence>